<keyword evidence="2" id="KW-1185">Reference proteome</keyword>
<dbReference type="Proteomes" id="UP001638806">
    <property type="component" value="Unassembled WGS sequence"/>
</dbReference>
<evidence type="ECO:0000313" key="2">
    <source>
        <dbReference type="Proteomes" id="UP001638806"/>
    </source>
</evidence>
<comment type="caution">
    <text evidence="1">The sequence shown here is derived from an EMBL/GenBank/DDBJ whole genome shotgun (WGS) entry which is preliminary data.</text>
</comment>
<organism evidence="1 2">
    <name type="scientific">Purpureocillium lilacinum</name>
    <name type="common">Paecilomyces lilacinus</name>
    <dbReference type="NCBI Taxonomy" id="33203"/>
    <lineage>
        <taxon>Eukaryota</taxon>
        <taxon>Fungi</taxon>
        <taxon>Dikarya</taxon>
        <taxon>Ascomycota</taxon>
        <taxon>Pezizomycotina</taxon>
        <taxon>Sordariomycetes</taxon>
        <taxon>Hypocreomycetidae</taxon>
        <taxon>Hypocreales</taxon>
        <taxon>Ophiocordycipitaceae</taxon>
        <taxon>Purpureocillium</taxon>
    </lineage>
</organism>
<sequence length="163" mass="18436">MLWPQGGYALQFFPPFETDVSRDPALWHRTFGIDCLVQLLRHIVSHADDVHKAIKALLEEEPGNPILFHALQTLHRNKPWPDNDQVAAATDSKVSLLEQVADPTRGLAAYTINTLCTSPLMNETFWSRNGTQLFAKVLVQDLSHWAMARQEPEPFGSRTLGRH</sequence>
<accession>A0ACC4D6G5</accession>
<evidence type="ECO:0000313" key="1">
    <source>
        <dbReference type="EMBL" id="KAL3951801.1"/>
    </source>
</evidence>
<proteinExistence type="predicted"/>
<reference evidence="1" key="1">
    <citation type="submission" date="2024-12" db="EMBL/GenBank/DDBJ databases">
        <title>Comparative genomics and development of molecular markers within Purpureocillium lilacinum and among Purpureocillium species.</title>
        <authorList>
            <person name="Yeh Z.-Y."/>
            <person name="Ni N.-T."/>
            <person name="Lo P.-H."/>
            <person name="Mushyakhwo K."/>
            <person name="Lin C.-F."/>
            <person name="Nai Y.-S."/>
        </authorList>
    </citation>
    <scope>NUCLEOTIDE SEQUENCE</scope>
    <source>
        <strain evidence="1">NCHU-NPUST-175</strain>
    </source>
</reference>
<name>A0ACC4D6G5_PURLI</name>
<gene>
    <name evidence="1" type="ORF">ACCO45_013518</name>
</gene>
<dbReference type="EMBL" id="JBGNUJ010000013">
    <property type="protein sequence ID" value="KAL3951801.1"/>
    <property type="molecule type" value="Genomic_DNA"/>
</dbReference>
<protein>
    <submittedName>
        <fullName evidence="1">Uncharacterized protein</fullName>
    </submittedName>
</protein>